<evidence type="ECO:0000313" key="1">
    <source>
        <dbReference type="EMBL" id="JAN09832.1"/>
    </source>
</evidence>
<dbReference type="CDD" id="cd14733">
    <property type="entry name" value="BACK"/>
    <property type="match status" value="1"/>
</dbReference>
<reference evidence="1" key="1">
    <citation type="submission" date="2015-10" db="EMBL/GenBank/DDBJ databases">
        <title>EvidentialGene: Evidence-directed Construction of Complete mRNA Transcriptomes without Genomes.</title>
        <authorList>
            <person name="Gilbert D.G."/>
        </authorList>
    </citation>
    <scope>NUCLEOTIDE SEQUENCE</scope>
</reference>
<organism evidence="1">
    <name type="scientific">Daphnia magna</name>
    <dbReference type="NCBI Taxonomy" id="35525"/>
    <lineage>
        <taxon>Eukaryota</taxon>
        <taxon>Metazoa</taxon>
        <taxon>Ecdysozoa</taxon>
        <taxon>Arthropoda</taxon>
        <taxon>Crustacea</taxon>
        <taxon>Branchiopoda</taxon>
        <taxon>Diplostraca</taxon>
        <taxon>Cladocera</taxon>
        <taxon>Anomopoda</taxon>
        <taxon>Daphniidae</taxon>
        <taxon>Daphnia</taxon>
    </lineage>
</organism>
<dbReference type="Gene3D" id="1.25.40.420">
    <property type="match status" value="1"/>
</dbReference>
<name>A0A0P5HZT3_9CRUS</name>
<dbReference type="PANTHER" id="PTHR24413">
    <property type="entry name" value="SPECKLE-TYPE POZ PROTEIN"/>
    <property type="match status" value="1"/>
</dbReference>
<dbReference type="Gene3D" id="3.30.710.10">
    <property type="entry name" value="Potassium Channel Kv1.1, Chain A"/>
    <property type="match status" value="1"/>
</dbReference>
<dbReference type="SMART" id="SM00225">
    <property type="entry name" value="BTB"/>
    <property type="match status" value="1"/>
</dbReference>
<dbReference type="OrthoDB" id="6371559at2759"/>
<dbReference type="FunFam" id="3.30.710.10:FF:000159">
    <property type="entry name" value="Speckle-type POZ protein B"/>
    <property type="match status" value="1"/>
</dbReference>
<dbReference type="InterPro" id="IPR011333">
    <property type="entry name" value="SKP1/BTB/POZ_sf"/>
</dbReference>
<dbReference type="PROSITE" id="PS50097">
    <property type="entry name" value="BTB"/>
    <property type="match status" value="1"/>
</dbReference>
<proteinExistence type="predicted"/>
<sequence length="376" mass="43256">MSVIVEDQSFGVTCVTLKCDMYCKTGLFEKVNLKLNGIPSHTSYLEIGWLNHGYRWDGHSLVEHPISFCLKELHERKMKSSQLPFKQVPKRDAVPFYYRQPHAVWVTVDVGHFKETSTVFLSKKCNGLDDHVAAIWKSIKVSFTPASKHFSFKFFLHFNNFGISEVKAGNILTDYFFLQQTNCDVHFRFPLGKKIGGHISIIAATSPVFAAMFRHNMKESKTGEVVIKDIERDIFYELLHYIYSGRTSVAMTEAIAQSLIAAAEKYNIPDLKNECAGFLLARVTDSTAQIIFEVADRYHIQELKEECIQILMSRIEIENVIPLIIWANEKRAQKVKEAALKFIKKNFQAVCQSKDYENMMFQFPDLCLEATRCTYR</sequence>
<dbReference type="InterPro" id="IPR000210">
    <property type="entry name" value="BTB/POZ_dom"/>
</dbReference>
<protein>
    <submittedName>
        <fullName evidence="1">Btb/poz domain-containing protein</fullName>
    </submittedName>
</protein>
<dbReference type="SUPFAM" id="SSF54695">
    <property type="entry name" value="POZ domain"/>
    <property type="match status" value="1"/>
</dbReference>
<dbReference type="AlphaFoldDB" id="A0A0P5HZT3"/>
<accession>A0A0P5HZT3</accession>
<dbReference type="Pfam" id="PF00651">
    <property type="entry name" value="BTB"/>
    <property type="match status" value="1"/>
</dbReference>
<dbReference type="EMBL" id="GDIQ01084905">
    <property type="protein sequence ID" value="JAN09832.1"/>
    <property type="molecule type" value="Transcribed_RNA"/>
</dbReference>